<dbReference type="InterPro" id="IPR052445">
    <property type="entry name" value="ZnF-G_patch_domain"/>
</dbReference>
<evidence type="ECO:0000313" key="5">
    <source>
        <dbReference type="EMBL" id="KAJ3610090.1"/>
    </source>
</evidence>
<dbReference type="GO" id="GO:0005634">
    <property type="term" value="C:nucleus"/>
    <property type="evidence" value="ECO:0007669"/>
    <property type="project" value="TreeGrafter"/>
</dbReference>
<feature type="region of interest" description="Disordered" evidence="4">
    <location>
        <begin position="160"/>
        <end position="195"/>
    </location>
</feature>
<dbReference type="PANTHER" id="PTHR17614">
    <property type="entry name" value="ZINC FINGER-CONTAINING"/>
    <property type="match status" value="1"/>
</dbReference>
<dbReference type="GO" id="GO:0008270">
    <property type="term" value="F:zinc ion binding"/>
    <property type="evidence" value="ECO:0007669"/>
    <property type="project" value="UniProtKB-KW"/>
</dbReference>
<dbReference type="EMBL" id="JANIIK010000038">
    <property type="protein sequence ID" value="KAJ3610090.1"/>
    <property type="molecule type" value="Genomic_DNA"/>
</dbReference>
<comment type="caution">
    <text evidence="5">The sequence shown here is derived from an EMBL/GenBank/DDBJ whole genome shotgun (WGS) entry which is preliminary data.</text>
</comment>
<keyword evidence="2" id="KW-0863">Zinc-finger</keyword>
<keyword evidence="1" id="KW-0479">Metal-binding</keyword>
<sequence>MNKTFFFIISGIHMQTQAQAHTGRLKELKQREFYRALAFRRQKRQREERRRERGFRRPRQKQKEERAPGSGPMFRSTTVAVEPANATGSPGLRRESWVDFHTRASASSSTSLAPDPQSQLMEPFLSLNPSLATNLINSTTHWDYHLAPVAPVATVFSTMSGAGPSRDDGGIGTQASVANGTGPQHSVSSETGNGASTCAADKPFCQVQSRDGTTVLLWPTEMISFTKTSPSISFSVNPLFYDFRAHARAKEADHNGRDVAVEEEAGKAK</sequence>
<dbReference type="Proteomes" id="UP001148018">
    <property type="component" value="Unassembled WGS sequence"/>
</dbReference>
<feature type="compositionally biased region" description="Polar residues" evidence="4">
    <location>
        <begin position="173"/>
        <end position="195"/>
    </location>
</feature>
<feature type="non-terminal residue" evidence="5">
    <location>
        <position position="269"/>
    </location>
</feature>
<gene>
    <name evidence="5" type="ORF">NHX12_022184</name>
</gene>
<dbReference type="OrthoDB" id="4822at2759"/>
<evidence type="ECO:0000313" key="6">
    <source>
        <dbReference type="Proteomes" id="UP001148018"/>
    </source>
</evidence>
<keyword evidence="6" id="KW-1185">Reference proteome</keyword>
<evidence type="ECO:0000256" key="3">
    <source>
        <dbReference type="ARBA" id="ARBA00022833"/>
    </source>
</evidence>
<dbReference type="AlphaFoldDB" id="A0A9Q0ITT7"/>
<dbReference type="PANTHER" id="PTHR17614:SF13">
    <property type="entry name" value="ZINC FINGER PROTEIN 804A"/>
    <property type="match status" value="1"/>
</dbReference>
<feature type="region of interest" description="Disordered" evidence="4">
    <location>
        <begin position="41"/>
        <end position="75"/>
    </location>
</feature>
<keyword evidence="3" id="KW-0862">Zinc</keyword>
<organism evidence="5 6">
    <name type="scientific">Muraenolepis orangiensis</name>
    <name type="common">Patagonian moray cod</name>
    <dbReference type="NCBI Taxonomy" id="630683"/>
    <lineage>
        <taxon>Eukaryota</taxon>
        <taxon>Metazoa</taxon>
        <taxon>Chordata</taxon>
        <taxon>Craniata</taxon>
        <taxon>Vertebrata</taxon>
        <taxon>Euteleostomi</taxon>
        <taxon>Actinopterygii</taxon>
        <taxon>Neopterygii</taxon>
        <taxon>Teleostei</taxon>
        <taxon>Neoteleostei</taxon>
        <taxon>Acanthomorphata</taxon>
        <taxon>Zeiogadaria</taxon>
        <taxon>Gadariae</taxon>
        <taxon>Gadiformes</taxon>
        <taxon>Muraenolepidoidei</taxon>
        <taxon>Muraenolepididae</taxon>
        <taxon>Muraenolepis</taxon>
    </lineage>
</organism>
<evidence type="ECO:0000256" key="4">
    <source>
        <dbReference type="SAM" id="MobiDB-lite"/>
    </source>
</evidence>
<reference evidence="5" key="1">
    <citation type="submission" date="2022-07" db="EMBL/GenBank/DDBJ databases">
        <title>Chromosome-level genome of Muraenolepis orangiensis.</title>
        <authorList>
            <person name="Kim J."/>
        </authorList>
    </citation>
    <scope>NUCLEOTIDE SEQUENCE</scope>
    <source>
        <strain evidence="5">KU_S4_2022</strain>
        <tissue evidence="5">Muscle</tissue>
    </source>
</reference>
<evidence type="ECO:0000256" key="2">
    <source>
        <dbReference type="ARBA" id="ARBA00022771"/>
    </source>
</evidence>
<name>A0A9Q0ITT7_9TELE</name>
<proteinExistence type="predicted"/>
<accession>A0A9Q0ITT7</accession>
<evidence type="ECO:0000256" key="1">
    <source>
        <dbReference type="ARBA" id="ARBA00022723"/>
    </source>
</evidence>
<protein>
    <submittedName>
        <fullName evidence="5">Uncharacterized protein</fullName>
    </submittedName>
</protein>